<proteinExistence type="predicted"/>
<keyword evidence="3" id="KW-1185">Reference proteome</keyword>
<evidence type="ECO:0008006" key="4">
    <source>
        <dbReference type="Google" id="ProtNLM"/>
    </source>
</evidence>
<dbReference type="EMBL" id="BNAV01000001">
    <property type="protein sequence ID" value="GHF31768.1"/>
    <property type="molecule type" value="Genomic_DNA"/>
</dbReference>
<dbReference type="Proteomes" id="UP000658656">
    <property type="component" value="Unassembled WGS sequence"/>
</dbReference>
<reference evidence="2" key="2">
    <citation type="submission" date="2020-09" db="EMBL/GenBank/DDBJ databases">
        <authorList>
            <person name="Sun Q."/>
            <person name="Zhou Y."/>
        </authorList>
    </citation>
    <scope>NUCLEOTIDE SEQUENCE</scope>
    <source>
        <strain evidence="2">CGMCC 4.7679</strain>
    </source>
</reference>
<sequence>MAVITKATATAFAVLVLSSLTVLSAPTAQAQGPCGYTNYCIWVDVNFVDPICWWPGDDGTYWNDWCTSSGNDHLAANAASSYHNNGAPAVYDDIRSFRNQWYGAPLAWQAFRGEKVSWVGVVENDEAESHYWYG</sequence>
<protein>
    <recommendedName>
        <fullName evidence="4">Peptidase inhibitor family I36 protein</fullName>
    </recommendedName>
</protein>
<comment type="caution">
    <text evidence="2">The sequence shown here is derived from an EMBL/GenBank/DDBJ whole genome shotgun (WGS) entry which is preliminary data.</text>
</comment>
<keyword evidence="1" id="KW-0732">Signal</keyword>
<evidence type="ECO:0000313" key="3">
    <source>
        <dbReference type="Proteomes" id="UP000658656"/>
    </source>
</evidence>
<dbReference type="AlphaFoldDB" id="A0A8H9M776"/>
<reference evidence="2" key="1">
    <citation type="journal article" date="2014" name="Int. J. Syst. Evol. Microbiol.">
        <title>Complete genome sequence of Corynebacterium casei LMG S-19264T (=DSM 44701T), isolated from a smear-ripened cheese.</title>
        <authorList>
            <consortium name="US DOE Joint Genome Institute (JGI-PGF)"/>
            <person name="Walter F."/>
            <person name="Albersmeier A."/>
            <person name="Kalinowski J."/>
            <person name="Ruckert C."/>
        </authorList>
    </citation>
    <scope>NUCLEOTIDE SEQUENCE</scope>
    <source>
        <strain evidence="2">CGMCC 4.7679</strain>
    </source>
</reference>
<evidence type="ECO:0000313" key="2">
    <source>
        <dbReference type="EMBL" id="GHF31768.1"/>
    </source>
</evidence>
<gene>
    <name evidence="2" type="ORF">GCM10017566_00240</name>
</gene>
<name>A0A8H9M776_9PSEU</name>
<organism evidence="2 3">
    <name type="scientific">Amycolatopsis bartoniae</name>
    <dbReference type="NCBI Taxonomy" id="941986"/>
    <lineage>
        <taxon>Bacteria</taxon>
        <taxon>Bacillati</taxon>
        <taxon>Actinomycetota</taxon>
        <taxon>Actinomycetes</taxon>
        <taxon>Pseudonocardiales</taxon>
        <taxon>Pseudonocardiaceae</taxon>
        <taxon>Amycolatopsis</taxon>
    </lineage>
</organism>
<accession>A0A8H9M776</accession>
<evidence type="ECO:0000256" key="1">
    <source>
        <dbReference type="SAM" id="SignalP"/>
    </source>
</evidence>
<feature type="signal peptide" evidence="1">
    <location>
        <begin position="1"/>
        <end position="30"/>
    </location>
</feature>
<feature type="chain" id="PRO_5034135319" description="Peptidase inhibitor family I36 protein" evidence="1">
    <location>
        <begin position="31"/>
        <end position="134"/>
    </location>
</feature>